<evidence type="ECO:0000256" key="1">
    <source>
        <dbReference type="ARBA" id="ARBA00013279"/>
    </source>
</evidence>
<proteinExistence type="predicted"/>
<evidence type="ECO:0000256" key="4">
    <source>
        <dbReference type="SAM" id="SignalP"/>
    </source>
</evidence>
<feature type="domain" description="Fungal lipase-type" evidence="5">
    <location>
        <begin position="151"/>
        <end position="294"/>
    </location>
</feature>
<accession>A0A078BMQ0</accession>
<evidence type="ECO:0000256" key="2">
    <source>
        <dbReference type="ARBA" id="ARBA00022729"/>
    </source>
</evidence>
<dbReference type="Pfam" id="PF01764">
    <property type="entry name" value="Lipase_3"/>
    <property type="match status" value="1"/>
</dbReference>
<evidence type="ECO:0000256" key="3">
    <source>
        <dbReference type="ARBA" id="ARBA00022801"/>
    </source>
</evidence>
<keyword evidence="2 4" id="KW-0732">Signal</keyword>
<dbReference type="AlphaFoldDB" id="A0A078BMQ0"/>
<dbReference type="GO" id="GO:0006629">
    <property type="term" value="P:lipid metabolic process"/>
    <property type="evidence" value="ECO:0007669"/>
    <property type="project" value="InterPro"/>
</dbReference>
<dbReference type="PANTHER" id="PTHR46640:SF1">
    <property type="entry name" value="FUNGAL LIPASE-LIKE DOMAIN-CONTAINING PROTEIN-RELATED"/>
    <property type="match status" value="1"/>
</dbReference>
<dbReference type="InterPro" id="IPR051299">
    <property type="entry name" value="AB_hydrolase_lip/est"/>
</dbReference>
<dbReference type="EC" id="3.1.1.3" evidence="1"/>
<organism evidence="6">
    <name type="scientific">Yarrowia galli</name>
    <dbReference type="NCBI Taxonomy" id="197054"/>
    <lineage>
        <taxon>Eukaryota</taxon>
        <taxon>Fungi</taxon>
        <taxon>Dikarya</taxon>
        <taxon>Ascomycota</taxon>
        <taxon>Saccharomycotina</taxon>
        <taxon>Dipodascomycetes</taxon>
        <taxon>Dipodascales</taxon>
        <taxon>Dipodascales incertae sedis</taxon>
        <taxon>Yarrowia</taxon>
    </lineage>
</organism>
<protein>
    <recommendedName>
        <fullName evidence="1">triacylglycerol lipase</fullName>
        <ecNumber evidence="1">3.1.1.3</ecNumber>
    </recommendedName>
</protein>
<dbReference type="PANTHER" id="PTHR46640">
    <property type="entry name" value="TRIACYLGLYCEROL LIPASE, PUTATIVE (AFU_ORTHOLOGUE AFUA_6G06510)-RELATED"/>
    <property type="match status" value="1"/>
</dbReference>
<dbReference type="Gene3D" id="3.40.50.1820">
    <property type="entry name" value="alpha/beta hydrolase"/>
    <property type="match status" value="1"/>
</dbReference>
<keyword evidence="3" id="KW-0378">Hydrolase</keyword>
<dbReference type="SUPFAM" id="SSF53474">
    <property type="entry name" value="alpha/beta-Hydrolases"/>
    <property type="match status" value="1"/>
</dbReference>
<reference evidence="6" key="1">
    <citation type="submission" date="2014-06" db="EMBL/GenBank/DDBJ databases">
        <title>Evolutionary genomics: an efficient tool to explore enzyme diversity and guide their engineering.</title>
        <authorList>
            <person name="Meunchan M."/>
            <person name="Michely S."/>
            <person name="Devillers H."/>
            <person name="Nicaud J.-M."/>
            <person name="Marty A."/>
            <person name="Neuveglise C."/>
        </authorList>
    </citation>
    <scope>NUCLEOTIDE SEQUENCE</scope>
    <source>
        <strain evidence="6">CBS 9722</strain>
    </source>
</reference>
<sequence length="360" mass="39503">MKLLTTTLIITLASAATLPLISTNSTTIINGFQISNLINDDGDELLLFEDLTKDNVFANSSLKSDSTLSIRQSSTSPISQTTYNHLVRQSKLANIAYCSGPPSLIAPFTCSYQCKEFPNMNLVSTWGEDPLSPSVSVAGYLSVDHTEKTIVVGFRGSQTFKNWIVNFMVLRNPVENSYQGCEGCTVHQGFYNAYKDTKKEYDTELIKLVEENPGYIVNVVGHSLGGSVALLAATDFKNRGYKTSLTTFGQPVTGNTAFANYIDNLWLTNDTKNTTRSYYRVTHKGDVVPRVPFWHGYSPTAGEVYIGAAELNPPVSSLLDCEGQENEQCIQGNSLLSLVNLTAHNLYFVYLGGECEVTSL</sequence>
<feature type="signal peptide" evidence="4">
    <location>
        <begin position="1"/>
        <end position="15"/>
    </location>
</feature>
<evidence type="ECO:0000313" key="6">
    <source>
        <dbReference type="EMBL" id="CDX09906.1"/>
    </source>
</evidence>
<dbReference type="CDD" id="cd00519">
    <property type="entry name" value="Lipase_3"/>
    <property type="match status" value="1"/>
</dbReference>
<name>A0A078BMQ0_9ASCO</name>
<dbReference type="InterPro" id="IPR002921">
    <property type="entry name" value="Fungal_lipase-type"/>
</dbReference>
<dbReference type="EMBL" id="LM652740">
    <property type="protein sequence ID" value="CDX09906.1"/>
    <property type="molecule type" value="Genomic_DNA"/>
</dbReference>
<evidence type="ECO:0000259" key="5">
    <source>
        <dbReference type="Pfam" id="PF01764"/>
    </source>
</evidence>
<dbReference type="InterPro" id="IPR029058">
    <property type="entry name" value="AB_hydrolase_fold"/>
</dbReference>
<feature type="chain" id="PRO_5012475112" description="triacylglycerol lipase" evidence="4">
    <location>
        <begin position="16"/>
        <end position="360"/>
    </location>
</feature>
<gene>
    <name evidence="6" type="primary">LIP5b</name>
</gene>
<dbReference type="GO" id="GO:0004806">
    <property type="term" value="F:triacylglycerol lipase activity"/>
    <property type="evidence" value="ECO:0007669"/>
    <property type="project" value="UniProtKB-EC"/>
</dbReference>